<evidence type="ECO:0000259" key="13">
    <source>
        <dbReference type="PROSITE" id="PS50918"/>
    </source>
</evidence>
<reference evidence="15 16" key="1">
    <citation type="journal article" date="2020" name="Nature">
        <title>Six reference-quality genomes reveal evolution of bat adaptations.</title>
        <authorList>
            <person name="Jebb D."/>
            <person name="Huang Z."/>
            <person name="Pippel M."/>
            <person name="Hughes G.M."/>
            <person name="Lavrichenko K."/>
            <person name="Devanna P."/>
            <person name="Winkler S."/>
            <person name="Jermiin L.S."/>
            <person name="Skirmuntt E.C."/>
            <person name="Katzourakis A."/>
            <person name="Burkitt-Gray L."/>
            <person name="Ray D.A."/>
            <person name="Sullivan K.A.M."/>
            <person name="Roscito J.G."/>
            <person name="Kirilenko B.M."/>
            <person name="Davalos L.M."/>
            <person name="Corthals A.P."/>
            <person name="Power M.L."/>
            <person name="Jones G."/>
            <person name="Ransome R.D."/>
            <person name="Dechmann D.K.N."/>
            <person name="Locatelli A.G."/>
            <person name="Puechmaille S.J."/>
            <person name="Fedrigo O."/>
            <person name="Jarvis E.D."/>
            <person name="Hiller M."/>
            <person name="Vernes S.C."/>
            <person name="Myers E.W."/>
            <person name="Teeling E.C."/>
        </authorList>
    </citation>
    <scope>NUCLEOTIDE SEQUENCE [LARGE SCALE GENOMIC DNA]</scope>
    <source>
        <strain evidence="15">MRouAeg1</strain>
        <tissue evidence="15">Muscle</tissue>
    </source>
</reference>
<keyword evidence="11" id="KW-0328">Glycosyltransferase</keyword>
<proteinExistence type="inferred from homology"/>
<evidence type="ECO:0000313" key="15">
    <source>
        <dbReference type="EMBL" id="KAF6419734.1"/>
    </source>
</evidence>
<dbReference type="GO" id="GO:0005634">
    <property type="term" value="C:nucleus"/>
    <property type="evidence" value="ECO:0007669"/>
    <property type="project" value="UniProtKB-SubCell"/>
</dbReference>
<dbReference type="InterPro" id="IPR012317">
    <property type="entry name" value="Poly(ADP-ribose)pol_cat_dom"/>
</dbReference>
<dbReference type="AlphaFoldDB" id="A0A7J8D906"/>
<feature type="compositionally biased region" description="Low complexity" evidence="12">
    <location>
        <begin position="372"/>
        <end position="385"/>
    </location>
</feature>
<dbReference type="GO" id="GO:0003950">
    <property type="term" value="F:NAD+ poly-ADP-ribosyltransferase activity"/>
    <property type="evidence" value="ECO:0007669"/>
    <property type="project" value="UniProtKB-UniRule"/>
</dbReference>
<evidence type="ECO:0000256" key="1">
    <source>
        <dbReference type="ARBA" id="ARBA00004123"/>
    </source>
</evidence>
<keyword evidence="5" id="KW-0479">Metal-binding</keyword>
<evidence type="ECO:0000256" key="3">
    <source>
        <dbReference type="ARBA" id="ARBA00022490"/>
    </source>
</evidence>
<dbReference type="EMBL" id="JACASE010000013">
    <property type="protein sequence ID" value="KAF6419734.1"/>
    <property type="molecule type" value="Genomic_DNA"/>
</dbReference>
<dbReference type="SUPFAM" id="SSF56399">
    <property type="entry name" value="ADP-ribosylation"/>
    <property type="match status" value="1"/>
</dbReference>
<dbReference type="Pfam" id="PF02825">
    <property type="entry name" value="WWE"/>
    <property type="match status" value="1"/>
</dbReference>
<keyword evidence="8" id="KW-0862">Zinc</keyword>
<feature type="compositionally biased region" description="Low complexity" evidence="12">
    <location>
        <begin position="303"/>
        <end position="315"/>
    </location>
</feature>
<dbReference type="GO" id="GO:0003723">
    <property type="term" value="F:RNA binding"/>
    <property type="evidence" value="ECO:0007669"/>
    <property type="project" value="TreeGrafter"/>
</dbReference>
<feature type="domain" description="PARP catalytic" evidence="14">
    <location>
        <begin position="828"/>
        <end position="1016"/>
    </location>
</feature>
<dbReference type="Gene3D" id="3.90.228.10">
    <property type="match status" value="1"/>
</dbReference>
<dbReference type="GO" id="GO:0032481">
    <property type="term" value="P:positive regulation of type I interferon production"/>
    <property type="evidence" value="ECO:0007669"/>
    <property type="project" value="TreeGrafter"/>
</dbReference>
<evidence type="ECO:0000313" key="16">
    <source>
        <dbReference type="Proteomes" id="UP000593571"/>
    </source>
</evidence>
<feature type="region of interest" description="Disordered" evidence="12">
    <location>
        <begin position="352"/>
        <end position="410"/>
    </location>
</feature>
<evidence type="ECO:0000256" key="10">
    <source>
        <dbReference type="ARBA" id="ARBA00024347"/>
    </source>
</evidence>
<keyword evidence="11" id="KW-0808">Transferase</keyword>
<dbReference type="InterPro" id="IPR037197">
    <property type="entry name" value="WWE_dom_sf"/>
</dbReference>
<keyword evidence="7" id="KW-0863">Zinc-finger</keyword>
<accession>A0A7J8D906</accession>
<feature type="region of interest" description="Disordered" evidence="12">
    <location>
        <begin position="436"/>
        <end position="462"/>
    </location>
</feature>
<dbReference type="InterPro" id="IPR057602">
    <property type="entry name" value="Zfn-CCCH_PARP12"/>
</dbReference>
<evidence type="ECO:0000256" key="5">
    <source>
        <dbReference type="ARBA" id="ARBA00022723"/>
    </source>
</evidence>
<dbReference type="GO" id="GO:0008270">
    <property type="term" value="F:zinc ion binding"/>
    <property type="evidence" value="ECO:0007669"/>
    <property type="project" value="UniProtKB-KW"/>
</dbReference>
<organism evidence="15 16">
    <name type="scientific">Rousettus aegyptiacus</name>
    <name type="common">Egyptian fruit bat</name>
    <name type="synonym">Pteropus aegyptiacus</name>
    <dbReference type="NCBI Taxonomy" id="9407"/>
    <lineage>
        <taxon>Eukaryota</taxon>
        <taxon>Metazoa</taxon>
        <taxon>Chordata</taxon>
        <taxon>Craniata</taxon>
        <taxon>Vertebrata</taxon>
        <taxon>Euteleostomi</taxon>
        <taxon>Mammalia</taxon>
        <taxon>Eutheria</taxon>
        <taxon>Laurasiatheria</taxon>
        <taxon>Chiroptera</taxon>
        <taxon>Yinpterochiroptera</taxon>
        <taxon>Pteropodoidea</taxon>
        <taxon>Pteropodidae</taxon>
        <taxon>Rousettinae</taxon>
        <taxon>Rousettus</taxon>
    </lineage>
</organism>
<dbReference type="Pfam" id="PF25261">
    <property type="entry name" value="zf-CCCH_PARP12"/>
    <property type="match status" value="1"/>
</dbReference>
<dbReference type="Gene3D" id="3.30.720.50">
    <property type="match status" value="1"/>
</dbReference>
<dbReference type="GO" id="GO:0061014">
    <property type="term" value="P:positive regulation of mRNA catabolic process"/>
    <property type="evidence" value="ECO:0007669"/>
    <property type="project" value="TreeGrafter"/>
</dbReference>
<dbReference type="OrthoDB" id="6133115at2759"/>
<keyword evidence="6" id="KW-0677">Repeat</keyword>
<evidence type="ECO:0000256" key="9">
    <source>
        <dbReference type="ARBA" id="ARBA00023242"/>
    </source>
</evidence>
<keyword evidence="4" id="KW-0597">Phosphoprotein</keyword>
<dbReference type="InterPro" id="IPR036388">
    <property type="entry name" value="WH-like_DNA-bd_sf"/>
</dbReference>
<dbReference type="InterPro" id="IPR040954">
    <property type="entry name" value="Znf-CCCH_8"/>
</dbReference>
<dbReference type="Pfam" id="PF23466">
    <property type="entry name" value="WWE_4"/>
    <property type="match status" value="1"/>
</dbReference>
<dbReference type="Pfam" id="PF00644">
    <property type="entry name" value="PARP"/>
    <property type="match status" value="1"/>
</dbReference>
<gene>
    <name evidence="15" type="ORF">HJG63_020879</name>
</gene>
<comment type="similarity">
    <text evidence="10">Belongs to the ARTD/PARP family.</text>
</comment>
<sequence>MADPEVCCFITKILCAHGGRMALDALLDKIALSEEQLCEVLEAAGPNRFAVLETCDRAGVTRSVVATTGARICRRKFCKKGCGNLHLCKLNLLGRCHYSHSDRNLCKYSHDVLSEENFKILKQHELSGLNKEELTVLLVQSDPFFLPEICKNYKGEGRRQICNQQPPCERLHICEHFTQGNCGYANCIRSHNLMDRKVLAIMREYGLSPEVVQNIQDICNNKHNRRKPSGLRAPPSQRRDRAPGGRSKSRDRFFRGSLEFLPSASSSTDRSGTSNPDQGGRRSPLDAVDDLTHKFLRLGSQGGPQSPAASSSQAAEVGGPGRAGAGHAFSEDGSPEGFFYSIPVTTHLPSDLAAAPRRKGPAPWLNGQGAGRESPFPASPAAPRARLARPRTPEAATAGPSGHANAEGGGGKLDALLVPLFDGDFNGLGTDITSTRSSPYKTAATREREKSLPRNQEAATAHTRLRTGSQLLDGDEAGGAFGNSKDREKMFWTGQSVHNAPNGSSKVLYETTDVNNTGVVGFGLTSALRGDQDVLHSGSQNLRTQVLPTPVEPTAPTQVGALPKAPLSIPSPSNRAAACEAHGLDSAQKPLSSATELTQRTPGCALNSTSDVASTASSQMDDHDSKEICLDHLYKWCQFNDCNKVHFALPYRWQMLDANIWVDLQPVEKIEKAYCDPQISVISFGNYRIDFKKMTCNFNPIRRLSTPSSVMISNSPTIWIWYWRSESDTWVEYGKMGGDQEVANIDSSYLESFFLLYPRGIVSFQAGSQTYELSFQGMIQTNVASRTQKDVVRRPVFVSAQDVARMRSGPDNQPVQTQLETFTSTFPPLLDFSFPSSNRYQLSELNNQDPEYVKISEHFKATMKNVKIEKIKRIKNTQLLDAFERKKMKMQTKNEQMLFYATNRANVDFICANNFDWASHGILENRFGKGNHFSKDAIYFYKNCQPDPKNIVMFVARVLVGDFIEGKMSYMSPPPRYDSCVDTRFNPSVFVIFQKDQVYPAYVIEYTEVDKACVIS</sequence>
<dbReference type="Proteomes" id="UP000593571">
    <property type="component" value="Unassembled WGS sequence"/>
</dbReference>
<keyword evidence="11" id="KW-0520">NAD</keyword>
<dbReference type="InterPro" id="IPR051712">
    <property type="entry name" value="ARTD-AVP"/>
</dbReference>
<feature type="compositionally biased region" description="Low complexity" evidence="12">
    <location>
        <begin position="263"/>
        <end position="274"/>
    </location>
</feature>
<dbReference type="CDD" id="cd01439">
    <property type="entry name" value="TCCD_inducible_PARP_like"/>
    <property type="match status" value="1"/>
</dbReference>
<dbReference type="GO" id="GO:1990404">
    <property type="term" value="F:NAD+-protein mono-ADP-ribosyltransferase activity"/>
    <property type="evidence" value="ECO:0007669"/>
    <property type="project" value="TreeGrafter"/>
</dbReference>
<evidence type="ECO:0000256" key="4">
    <source>
        <dbReference type="ARBA" id="ARBA00022553"/>
    </source>
</evidence>
<dbReference type="PANTHER" id="PTHR45740:SF8">
    <property type="entry name" value="ZINC FINGER CCCH-TYPE ANTIVIRAL PROTEIN 1"/>
    <property type="match status" value="1"/>
</dbReference>
<feature type="compositionally biased region" description="Basic and acidic residues" evidence="12">
    <location>
        <begin position="237"/>
        <end position="254"/>
    </location>
</feature>
<dbReference type="PANTHER" id="PTHR45740">
    <property type="entry name" value="POLY [ADP-RIBOSE] POLYMERASE"/>
    <property type="match status" value="1"/>
</dbReference>
<dbReference type="Pfam" id="PF18606">
    <property type="entry name" value="HTH_53"/>
    <property type="match status" value="1"/>
</dbReference>
<dbReference type="EC" id="2.4.2.-" evidence="11"/>
<comment type="caution">
    <text evidence="15">The sequence shown here is derived from an EMBL/GenBank/DDBJ whole genome shotgun (WGS) entry which is preliminary data.</text>
</comment>
<feature type="domain" description="WWE" evidence="13">
    <location>
        <begin position="705"/>
        <end position="793"/>
    </location>
</feature>
<dbReference type="InterPro" id="IPR041360">
    <property type="entry name" value="ZAP_HTH"/>
</dbReference>
<evidence type="ECO:0000256" key="6">
    <source>
        <dbReference type="ARBA" id="ARBA00022737"/>
    </source>
</evidence>
<dbReference type="GO" id="GO:0005737">
    <property type="term" value="C:cytoplasm"/>
    <property type="evidence" value="ECO:0007669"/>
    <property type="project" value="UniProtKB-SubCell"/>
</dbReference>
<comment type="subcellular location">
    <subcellularLocation>
        <location evidence="2">Cytoplasm</location>
    </subcellularLocation>
    <subcellularLocation>
        <location evidence="1">Nucleus</location>
    </subcellularLocation>
</comment>
<protein>
    <recommendedName>
        <fullName evidence="11">Poly [ADP-ribose] polymerase</fullName>
        <shortName evidence="11">PARP</shortName>
        <ecNumber evidence="11">2.4.2.-</ecNumber>
    </recommendedName>
</protein>
<evidence type="ECO:0000259" key="14">
    <source>
        <dbReference type="PROSITE" id="PS51059"/>
    </source>
</evidence>
<dbReference type="SUPFAM" id="SSF117839">
    <property type="entry name" value="WWE domain"/>
    <property type="match status" value="1"/>
</dbReference>
<evidence type="ECO:0000256" key="8">
    <source>
        <dbReference type="ARBA" id="ARBA00022833"/>
    </source>
</evidence>
<evidence type="ECO:0000256" key="7">
    <source>
        <dbReference type="ARBA" id="ARBA00022771"/>
    </source>
</evidence>
<keyword evidence="3" id="KW-0963">Cytoplasm</keyword>
<evidence type="ECO:0000256" key="12">
    <source>
        <dbReference type="SAM" id="MobiDB-lite"/>
    </source>
</evidence>
<dbReference type="PROSITE" id="PS51059">
    <property type="entry name" value="PARP_CATALYTIC"/>
    <property type="match status" value="1"/>
</dbReference>
<evidence type="ECO:0000256" key="2">
    <source>
        <dbReference type="ARBA" id="ARBA00004496"/>
    </source>
</evidence>
<keyword evidence="9" id="KW-0539">Nucleus</keyword>
<dbReference type="InterPro" id="IPR004170">
    <property type="entry name" value="WWE_dom"/>
</dbReference>
<dbReference type="GO" id="GO:0009615">
    <property type="term" value="P:response to virus"/>
    <property type="evidence" value="ECO:0007669"/>
    <property type="project" value="TreeGrafter"/>
</dbReference>
<dbReference type="PROSITE" id="PS50918">
    <property type="entry name" value="WWE"/>
    <property type="match status" value="1"/>
</dbReference>
<name>A0A7J8D906_ROUAE</name>
<evidence type="ECO:0000256" key="11">
    <source>
        <dbReference type="RuleBase" id="RU362114"/>
    </source>
</evidence>
<feature type="region of interest" description="Disordered" evidence="12">
    <location>
        <begin position="221"/>
        <end position="330"/>
    </location>
</feature>
<dbReference type="Gene3D" id="1.10.10.10">
    <property type="entry name" value="Winged helix-like DNA-binding domain superfamily/Winged helix DNA-binding domain"/>
    <property type="match status" value="1"/>
</dbReference>
<keyword evidence="16" id="KW-1185">Reference proteome</keyword>
<dbReference type="Pfam" id="PF18633">
    <property type="entry name" value="zf-CCCH_8"/>
    <property type="match status" value="1"/>
</dbReference>